<organism evidence="3 4">
    <name type="scientific">Basidiobolus meristosporus CBS 931.73</name>
    <dbReference type="NCBI Taxonomy" id="1314790"/>
    <lineage>
        <taxon>Eukaryota</taxon>
        <taxon>Fungi</taxon>
        <taxon>Fungi incertae sedis</taxon>
        <taxon>Zoopagomycota</taxon>
        <taxon>Entomophthoromycotina</taxon>
        <taxon>Basidiobolomycetes</taxon>
        <taxon>Basidiobolales</taxon>
        <taxon>Basidiobolaceae</taxon>
        <taxon>Basidiobolus</taxon>
    </lineage>
</organism>
<dbReference type="Proteomes" id="UP000193498">
    <property type="component" value="Unassembled WGS sequence"/>
</dbReference>
<evidence type="ECO:0000313" key="4">
    <source>
        <dbReference type="Proteomes" id="UP000193498"/>
    </source>
</evidence>
<evidence type="ECO:0000313" key="3">
    <source>
        <dbReference type="EMBL" id="ORX96217.1"/>
    </source>
</evidence>
<dbReference type="AlphaFoldDB" id="A0A1Y1YDY9"/>
<keyword evidence="2" id="KW-0812">Transmembrane</keyword>
<dbReference type="InterPro" id="IPR036533">
    <property type="entry name" value="BAG_dom_sf"/>
</dbReference>
<keyword evidence="2" id="KW-1133">Transmembrane helix</keyword>
<dbReference type="EMBL" id="MCFE01000159">
    <property type="protein sequence ID" value="ORX96217.1"/>
    <property type="molecule type" value="Genomic_DNA"/>
</dbReference>
<protein>
    <submittedName>
        <fullName evidence="3">Uncharacterized protein</fullName>
    </submittedName>
</protein>
<keyword evidence="1" id="KW-0175">Coiled coil</keyword>
<dbReference type="GO" id="GO:0051087">
    <property type="term" value="F:protein-folding chaperone binding"/>
    <property type="evidence" value="ECO:0007669"/>
    <property type="project" value="InterPro"/>
</dbReference>
<accession>A0A1Y1YDY9</accession>
<dbReference type="Gene3D" id="1.20.58.120">
    <property type="entry name" value="BAG domain"/>
    <property type="match status" value="1"/>
</dbReference>
<name>A0A1Y1YDY9_9FUNG</name>
<reference evidence="3 4" key="1">
    <citation type="submission" date="2016-07" db="EMBL/GenBank/DDBJ databases">
        <title>Pervasive Adenine N6-methylation of Active Genes in Fungi.</title>
        <authorList>
            <consortium name="DOE Joint Genome Institute"/>
            <person name="Mondo S.J."/>
            <person name="Dannebaum R.O."/>
            <person name="Kuo R.C."/>
            <person name="Labutti K."/>
            <person name="Haridas S."/>
            <person name="Kuo A."/>
            <person name="Salamov A."/>
            <person name="Ahrendt S.R."/>
            <person name="Lipzen A."/>
            <person name="Sullivan W."/>
            <person name="Andreopoulos W.B."/>
            <person name="Clum A."/>
            <person name="Lindquist E."/>
            <person name="Daum C."/>
            <person name="Ramamoorthy G.K."/>
            <person name="Gryganskyi A."/>
            <person name="Culley D."/>
            <person name="Magnuson J.K."/>
            <person name="James T.Y."/>
            <person name="O'Malley M.A."/>
            <person name="Stajich J.E."/>
            <person name="Spatafora J.W."/>
            <person name="Visel A."/>
            <person name="Grigoriev I.V."/>
        </authorList>
    </citation>
    <scope>NUCLEOTIDE SEQUENCE [LARGE SCALE GENOMIC DNA]</scope>
    <source>
        <strain evidence="3 4">CBS 931.73</strain>
    </source>
</reference>
<feature type="coiled-coil region" evidence="1">
    <location>
        <begin position="127"/>
        <end position="158"/>
    </location>
</feature>
<feature type="transmembrane region" description="Helical" evidence="2">
    <location>
        <begin position="6"/>
        <end position="25"/>
    </location>
</feature>
<comment type="caution">
    <text evidence="3">The sequence shown here is derived from an EMBL/GenBank/DDBJ whole genome shotgun (WGS) entry which is preliminary data.</text>
</comment>
<keyword evidence="4" id="KW-1185">Reference proteome</keyword>
<dbReference type="InParanoid" id="A0A1Y1YDY9"/>
<keyword evidence="2" id="KW-0472">Membrane</keyword>
<proteinExistence type="predicted"/>
<evidence type="ECO:0000256" key="2">
    <source>
        <dbReference type="SAM" id="Phobius"/>
    </source>
</evidence>
<dbReference type="SUPFAM" id="SSF63491">
    <property type="entry name" value="BAG domain"/>
    <property type="match status" value="1"/>
</dbReference>
<evidence type="ECO:0000256" key="1">
    <source>
        <dbReference type="SAM" id="Coils"/>
    </source>
</evidence>
<gene>
    <name evidence="3" type="ORF">K493DRAFT_371243</name>
</gene>
<sequence length="173" mass="20526">MSERTFIIGATVFASATFLASYFLIKDHLYHKNRKDTLQRTAKLQSKITEIRYSFESLIHDNVKEAADMLKQFNDSEYDPRLAKRIDTQLLGIPEMMLRLLEQLDGVRQRDILPTDKEPEEWEMELFHKLKRKKKSLIEKINKEMNRLDEMHKAFQVDLVNREKVAAEKLEDL</sequence>
<dbReference type="OrthoDB" id="5556395at2759"/>